<accession>B9SZR7</accession>
<dbReference type="eggNOG" id="ENOG502QQHP">
    <property type="taxonomic scope" value="Eukaryota"/>
</dbReference>
<sequence>MAILLLVIFITNYLIPNALANPRSSFISPFSSAKSSLPAESYLQSSSSSEVYWRNHLPYTVLPRKLHNLLGTSINKAFTFQPSDALGYKIYVNSNAKPSPHNITLFFLPKSLFLGNKMQLNFPIPGNKVQLLPRKVADKFPLTSETVLQFSTMFNYSNEQLSLANMTIQACSGSPISGERKSCVSSLESMVDVCVENVGQGVGVQAMMNEIAEEHNEIREYDVAGYNKLLGSSRPLACHQRAFPFAIFYCHVAKESEVYNVSLKRHDNVGSQESAVMVICHKDTHAWDVNHVAFKILKVKPGTSVCHFIDSSSVIFMATTTLV</sequence>
<dbReference type="PROSITE" id="PS51277">
    <property type="entry name" value="BURP"/>
    <property type="match status" value="1"/>
</dbReference>
<dbReference type="InterPro" id="IPR044816">
    <property type="entry name" value="BURP"/>
</dbReference>
<dbReference type="Proteomes" id="UP000008311">
    <property type="component" value="Unassembled WGS sequence"/>
</dbReference>
<evidence type="ECO:0000313" key="4">
    <source>
        <dbReference type="Proteomes" id="UP000008311"/>
    </source>
</evidence>
<dbReference type="PANTHER" id="PTHR31236">
    <property type="entry name" value="BURP DOMAIN PROTEIN USPL1-LIKE"/>
    <property type="match status" value="1"/>
</dbReference>
<dbReference type="InterPro" id="IPR004873">
    <property type="entry name" value="BURP_dom"/>
</dbReference>
<dbReference type="STRING" id="3988.B9SZR7"/>
<evidence type="ECO:0000259" key="2">
    <source>
        <dbReference type="PROSITE" id="PS51277"/>
    </source>
</evidence>
<dbReference type="SMART" id="SM01045">
    <property type="entry name" value="BURP"/>
    <property type="match status" value="1"/>
</dbReference>
<gene>
    <name evidence="3" type="ORF">RCOM_0460540</name>
</gene>
<protein>
    <submittedName>
        <fullName evidence="3">Polygalacturonase, putative</fullName>
    </submittedName>
</protein>
<feature type="chain" id="PRO_5002891837" evidence="1">
    <location>
        <begin position="21"/>
        <end position="323"/>
    </location>
</feature>
<evidence type="ECO:0000256" key="1">
    <source>
        <dbReference type="SAM" id="SignalP"/>
    </source>
</evidence>
<dbReference type="Pfam" id="PF03181">
    <property type="entry name" value="BURP"/>
    <property type="match status" value="1"/>
</dbReference>
<feature type="domain" description="BURP" evidence="2">
    <location>
        <begin position="106"/>
        <end position="319"/>
    </location>
</feature>
<name>B9SZR7_RICCO</name>
<proteinExistence type="predicted"/>
<dbReference type="PANTHER" id="PTHR31236:SF2">
    <property type="entry name" value="BURP DOMAIN PROTEIN RD22"/>
    <property type="match status" value="1"/>
</dbReference>
<dbReference type="EMBL" id="EQ974284">
    <property type="protein sequence ID" value="EEF30893.1"/>
    <property type="molecule type" value="Genomic_DNA"/>
</dbReference>
<feature type="signal peptide" evidence="1">
    <location>
        <begin position="1"/>
        <end position="20"/>
    </location>
</feature>
<keyword evidence="1" id="KW-0732">Signal</keyword>
<dbReference type="InParanoid" id="B9SZR7"/>
<reference evidence="4" key="1">
    <citation type="journal article" date="2010" name="Nat. Biotechnol.">
        <title>Draft genome sequence of the oilseed species Ricinus communis.</title>
        <authorList>
            <person name="Chan A.P."/>
            <person name="Crabtree J."/>
            <person name="Zhao Q."/>
            <person name="Lorenzi H."/>
            <person name="Orvis J."/>
            <person name="Puiu D."/>
            <person name="Melake-Berhan A."/>
            <person name="Jones K.M."/>
            <person name="Redman J."/>
            <person name="Chen G."/>
            <person name="Cahoon E.B."/>
            <person name="Gedil M."/>
            <person name="Stanke M."/>
            <person name="Haas B.J."/>
            <person name="Wortman J.R."/>
            <person name="Fraser-Liggett C.M."/>
            <person name="Ravel J."/>
            <person name="Rabinowicz P.D."/>
        </authorList>
    </citation>
    <scope>NUCLEOTIDE SEQUENCE [LARGE SCALE GENOMIC DNA]</scope>
    <source>
        <strain evidence="4">cv. Hale</strain>
    </source>
</reference>
<evidence type="ECO:0000313" key="3">
    <source>
        <dbReference type="EMBL" id="EEF30893.1"/>
    </source>
</evidence>
<organism evidence="3 4">
    <name type="scientific">Ricinus communis</name>
    <name type="common">Castor bean</name>
    <dbReference type="NCBI Taxonomy" id="3988"/>
    <lineage>
        <taxon>Eukaryota</taxon>
        <taxon>Viridiplantae</taxon>
        <taxon>Streptophyta</taxon>
        <taxon>Embryophyta</taxon>
        <taxon>Tracheophyta</taxon>
        <taxon>Spermatophyta</taxon>
        <taxon>Magnoliopsida</taxon>
        <taxon>eudicotyledons</taxon>
        <taxon>Gunneridae</taxon>
        <taxon>Pentapetalae</taxon>
        <taxon>rosids</taxon>
        <taxon>fabids</taxon>
        <taxon>Malpighiales</taxon>
        <taxon>Euphorbiaceae</taxon>
        <taxon>Acalyphoideae</taxon>
        <taxon>Acalypheae</taxon>
        <taxon>Ricinus</taxon>
    </lineage>
</organism>
<dbReference type="AlphaFoldDB" id="B9SZR7"/>
<keyword evidence="4" id="KW-1185">Reference proteome</keyword>